<keyword evidence="4" id="KW-0233">DNA recombination</keyword>
<evidence type="ECO:0000256" key="5">
    <source>
        <dbReference type="SAM" id="Phobius"/>
    </source>
</evidence>
<feature type="transmembrane region" description="Helical" evidence="5">
    <location>
        <begin position="321"/>
        <end position="339"/>
    </location>
</feature>
<dbReference type="OrthoDB" id="7327264at2"/>
<evidence type="ECO:0000313" key="7">
    <source>
        <dbReference type="EMBL" id="SHM75793.1"/>
    </source>
</evidence>
<evidence type="ECO:0000256" key="4">
    <source>
        <dbReference type="ARBA" id="ARBA00023172"/>
    </source>
</evidence>
<keyword evidence="5" id="KW-1133">Transmembrane helix</keyword>
<dbReference type="InterPro" id="IPR047952">
    <property type="entry name" value="Transpos_IS4"/>
</dbReference>
<evidence type="ECO:0000256" key="2">
    <source>
        <dbReference type="ARBA" id="ARBA00022578"/>
    </source>
</evidence>
<evidence type="ECO:0000313" key="8">
    <source>
        <dbReference type="Proteomes" id="UP000184364"/>
    </source>
</evidence>
<reference evidence="8" key="1">
    <citation type="submission" date="2016-11" db="EMBL/GenBank/DDBJ databases">
        <authorList>
            <person name="Varghese N."/>
            <person name="Submissions S."/>
        </authorList>
    </citation>
    <scope>NUCLEOTIDE SEQUENCE [LARGE SCALE GENOMIC DNA]</scope>
    <source>
        <strain evidence="8">DSM 26899</strain>
    </source>
</reference>
<dbReference type="GO" id="GO:0003677">
    <property type="term" value="F:DNA binding"/>
    <property type="evidence" value="ECO:0007669"/>
    <property type="project" value="UniProtKB-KW"/>
</dbReference>
<evidence type="ECO:0000256" key="3">
    <source>
        <dbReference type="ARBA" id="ARBA00023125"/>
    </source>
</evidence>
<comment type="similarity">
    <text evidence="1">Belongs to the transposase 11 family.</text>
</comment>
<proteinExistence type="inferred from homology"/>
<dbReference type="AlphaFoldDB" id="A0A1M7LCG7"/>
<dbReference type="SUPFAM" id="SSF53098">
    <property type="entry name" value="Ribonuclease H-like"/>
    <property type="match status" value="1"/>
</dbReference>
<dbReference type="NCBIfam" id="NF033592">
    <property type="entry name" value="transpos_IS4_1"/>
    <property type="match status" value="1"/>
</dbReference>
<dbReference type="InterPro" id="IPR002559">
    <property type="entry name" value="Transposase_11"/>
</dbReference>
<name>A0A1M7LCG7_9FLAO</name>
<dbReference type="Gene3D" id="3.90.350.10">
    <property type="entry name" value="Transposase Inhibitor Protein From Tn5, Chain A, domain 1"/>
    <property type="match status" value="1"/>
</dbReference>
<keyword evidence="3" id="KW-0238">DNA-binding</keyword>
<protein>
    <submittedName>
        <fullName evidence="7">Transposase, IS4 family</fullName>
    </submittedName>
</protein>
<dbReference type="GO" id="GO:0006313">
    <property type="term" value="P:DNA transposition"/>
    <property type="evidence" value="ECO:0007669"/>
    <property type="project" value="InterPro"/>
</dbReference>
<evidence type="ECO:0000259" key="6">
    <source>
        <dbReference type="Pfam" id="PF01609"/>
    </source>
</evidence>
<dbReference type="GO" id="GO:0004803">
    <property type="term" value="F:transposase activity"/>
    <property type="evidence" value="ECO:0007669"/>
    <property type="project" value="InterPro"/>
</dbReference>
<keyword evidence="2" id="KW-0815">Transposition</keyword>
<gene>
    <name evidence="7" type="ORF">SAMN05444267_10981</name>
</gene>
<dbReference type="PANTHER" id="PTHR33258:SF1">
    <property type="entry name" value="TRANSPOSASE INSL FOR INSERTION SEQUENCE ELEMENT IS186A-RELATED"/>
    <property type="match status" value="1"/>
</dbReference>
<keyword evidence="8" id="KW-1185">Reference proteome</keyword>
<dbReference type="EMBL" id="FRAV01000098">
    <property type="protein sequence ID" value="SHM75793.1"/>
    <property type="molecule type" value="Genomic_DNA"/>
</dbReference>
<dbReference type="Proteomes" id="UP000184364">
    <property type="component" value="Unassembled WGS sequence"/>
</dbReference>
<accession>A0A1M7LCG7</accession>
<dbReference type="Pfam" id="PF01609">
    <property type="entry name" value="DDE_Tnp_1"/>
    <property type="match status" value="1"/>
</dbReference>
<dbReference type="InterPro" id="IPR012337">
    <property type="entry name" value="RNaseH-like_sf"/>
</dbReference>
<organism evidence="7 8">
    <name type="scientific">Chryseobacterium polytrichastri</name>
    <dbReference type="NCBI Taxonomy" id="1302687"/>
    <lineage>
        <taxon>Bacteria</taxon>
        <taxon>Pseudomonadati</taxon>
        <taxon>Bacteroidota</taxon>
        <taxon>Flavobacteriia</taxon>
        <taxon>Flavobacteriales</taxon>
        <taxon>Weeksellaceae</taxon>
        <taxon>Chryseobacterium group</taxon>
        <taxon>Chryseobacterium</taxon>
    </lineage>
</organism>
<keyword evidence="5" id="KW-0472">Membrane</keyword>
<feature type="domain" description="Transposase IS4-like" evidence="6">
    <location>
        <begin position="110"/>
        <end position="330"/>
    </location>
</feature>
<evidence type="ECO:0000256" key="1">
    <source>
        <dbReference type="ARBA" id="ARBA00010075"/>
    </source>
</evidence>
<sequence>MKLEEVLGYIPKEELEKLSLTYNVDHQVKKLHGQTMFQLLLFSMLNIKHNSLRVMEEFYHSLAFKSIANTSYQGVKYNSIRDRLVNINPDYFEAIFNSCLKKYQDKYLKKKHNIISFDSTLVSISSKLLKEGMVINQNSTKKSVKFSMAFSNIPIHSKIFTEQSFVSEDFALKELIKECPLNADNILVFDRGVQARATFEEFSEDDLTFVTRLNNYTRFETIKEFELVENEAGRLMLEQDLEVKLYDKRNKKTQRFLRLIIAKEKESEEVFYFLTNSKTLTAKDVADIYKQRWEIEVFFKFIKQNLNFSHLLSRNINGVKVVMYMTLITAILLIVYKKLNNLKGYKIPKLKFAQELEVLIIKDIVERCGGDPNKVNEILNPE</sequence>
<keyword evidence="5" id="KW-0812">Transmembrane</keyword>
<dbReference type="RefSeq" id="WP_073298110.1">
    <property type="nucleotide sequence ID" value="NZ_FRAV01000098.1"/>
</dbReference>
<dbReference type="PANTHER" id="PTHR33258">
    <property type="entry name" value="TRANSPOSASE INSL FOR INSERTION SEQUENCE ELEMENT IS186A-RELATED"/>
    <property type="match status" value="1"/>
</dbReference>